<evidence type="ECO:0000313" key="4">
    <source>
        <dbReference type="EMBL" id="STK86490.1"/>
    </source>
</evidence>
<accession>A0A376ZYA7</accession>
<dbReference type="SUPFAM" id="SSF53720">
    <property type="entry name" value="ALDH-like"/>
    <property type="match status" value="1"/>
</dbReference>
<dbReference type="Pfam" id="PF00171">
    <property type="entry name" value="Aldedh"/>
    <property type="match status" value="1"/>
</dbReference>
<protein>
    <submittedName>
        <fullName evidence="4">Bifunctional aldehyde dehydrogenase/enoyl-CoA hydratase</fullName>
        <ecNumber evidence="4">1.2.1.77</ecNumber>
    </submittedName>
</protein>
<dbReference type="EC" id="1.2.1.77" evidence="4"/>
<keyword evidence="1 4" id="KW-0560">Oxidoreductase</keyword>
<evidence type="ECO:0000256" key="2">
    <source>
        <dbReference type="SAM" id="MobiDB-lite"/>
    </source>
</evidence>
<dbReference type="PANTHER" id="PTHR43111">
    <property type="entry name" value="ALDEHYDE DEHYDROGENASE B-RELATED"/>
    <property type="match status" value="1"/>
</dbReference>
<proteinExistence type="predicted"/>
<sequence>MIRDSTISNRNVKHLESSDAAVSQFLIRTWQSGRGRSRLIHHAISGEALWEVTSEGLDMAAARLFAIEKGAPALRAMTFIERAAMLKAVAKHLLSEKERFYALSAQTGATRADSWVDIEGGIGTLFTYASLGSRELPDDTLWPEDELLPLSKEGGFAARHVLTSKSGVAVHINAFNFPCWECWKSWHQRGWRNASHHQTSYRDGPTDSGDGEINCR</sequence>
<organism evidence="4 5">
    <name type="scientific">Escherichia coli</name>
    <dbReference type="NCBI Taxonomy" id="562"/>
    <lineage>
        <taxon>Bacteria</taxon>
        <taxon>Pseudomonadati</taxon>
        <taxon>Pseudomonadota</taxon>
        <taxon>Gammaproteobacteria</taxon>
        <taxon>Enterobacterales</taxon>
        <taxon>Enterobacteriaceae</taxon>
        <taxon>Escherichia</taxon>
    </lineage>
</organism>
<feature type="domain" description="Aldehyde dehydrogenase" evidence="3">
    <location>
        <begin position="40"/>
        <end position="180"/>
    </location>
</feature>
<evidence type="ECO:0000256" key="1">
    <source>
        <dbReference type="ARBA" id="ARBA00023002"/>
    </source>
</evidence>
<dbReference type="PANTHER" id="PTHR43111:SF1">
    <property type="entry name" value="ALDEHYDE DEHYDROGENASE B-RELATED"/>
    <property type="match status" value="1"/>
</dbReference>
<dbReference type="AlphaFoldDB" id="A0A376ZYA7"/>
<dbReference type="GO" id="GO:0016491">
    <property type="term" value="F:oxidoreductase activity"/>
    <property type="evidence" value="ECO:0007669"/>
    <property type="project" value="UniProtKB-KW"/>
</dbReference>
<dbReference type="EMBL" id="UGEB01000001">
    <property type="protein sequence ID" value="STK86490.1"/>
    <property type="molecule type" value="Genomic_DNA"/>
</dbReference>
<dbReference type="InterPro" id="IPR016161">
    <property type="entry name" value="Ald_DH/histidinol_DH"/>
</dbReference>
<gene>
    <name evidence="4" type="primary">maoC_3</name>
    <name evidence="4" type="ORF">NCTC8179_03398</name>
</gene>
<dbReference type="InterPro" id="IPR015590">
    <property type="entry name" value="Aldehyde_DH_dom"/>
</dbReference>
<dbReference type="Proteomes" id="UP000255543">
    <property type="component" value="Unassembled WGS sequence"/>
</dbReference>
<evidence type="ECO:0000259" key="3">
    <source>
        <dbReference type="Pfam" id="PF00171"/>
    </source>
</evidence>
<dbReference type="Gene3D" id="3.40.605.10">
    <property type="entry name" value="Aldehyde Dehydrogenase, Chain A, domain 1"/>
    <property type="match status" value="1"/>
</dbReference>
<dbReference type="InterPro" id="IPR016162">
    <property type="entry name" value="Ald_DH_N"/>
</dbReference>
<reference evidence="4 5" key="1">
    <citation type="submission" date="2018-06" db="EMBL/GenBank/DDBJ databases">
        <authorList>
            <consortium name="Pathogen Informatics"/>
            <person name="Doyle S."/>
        </authorList>
    </citation>
    <scope>NUCLEOTIDE SEQUENCE [LARGE SCALE GENOMIC DNA]</scope>
    <source>
        <strain evidence="4 5">NCTC8179</strain>
    </source>
</reference>
<feature type="region of interest" description="Disordered" evidence="2">
    <location>
        <begin position="196"/>
        <end position="216"/>
    </location>
</feature>
<name>A0A376ZYA7_ECOLX</name>
<evidence type="ECO:0000313" key="5">
    <source>
        <dbReference type="Proteomes" id="UP000255543"/>
    </source>
</evidence>